<reference evidence="1" key="1">
    <citation type="journal article" date="2020" name="Stud. Mycol.">
        <title>101 Dothideomycetes genomes: a test case for predicting lifestyles and emergence of pathogens.</title>
        <authorList>
            <person name="Haridas S."/>
            <person name="Albert R."/>
            <person name="Binder M."/>
            <person name="Bloem J."/>
            <person name="Labutti K."/>
            <person name="Salamov A."/>
            <person name="Andreopoulos B."/>
            <person name="Baker S."/>
            <person name="Barry K."/>
            <person name="Bills G."/>
            <person name="Bluhm B."/>
            <person name="Cannon C."/>
            <person name="Castanera R."/>
            <person name="Culley D."/>
            <person name="Daum C."/>
            <person name="Ezra D."/>
            <person name="Gonzalez J."/>
            <person name="Henrissat B."/>
            <person name="Kuo A."/>
            <person name="Liang C."/>
            <person name="Lipzen A."/>
            <person name="Lutzoni F."/>
            <person name="Magnuson J."/>
            <person name="Mondo S."/>
            <person name="Nolan M."/>
            <person name="Ohm R."/>
            <person name="Pangilinan J."/>
            <person name="Park H.-J."/>
            <person name="Ramirez L."/>
            <person name="Alfaro M."/>
            <person name="Sun H."/>
            <person name="Tritt A."/>
            <person name="Yoshinaga Y."/>
            <person name="Zwiers L.-H."/>
            <person name="Turgeon B."/>
            <person name="Goodwin S."/>
            <person name="Spatafora J."/>
            <person name="Crous P."/>
            <person name="Grigoriev I."/>
        </authorList>
    </citation>
    <scope>NUCLEOTIDE SEQUENCE</scope>
    <source>
        <strain evidence="1">CBS 525.71</strain>
    </source>
</reference>
<organism evidence="1 2">
    <name type="scientific">Macroventuria anomochaeta</name>
    <dbReference type="NCBI Taxonomy" id="301207"/>
    <lineage>
        <taxon>Eukaryota</taxon>
        <taxon>Fungi</taxon>
        <taxon>Dikarya</taxon>
        <taxon>Ascomycota</taxon>
        <taxon>Pezizomycotina</taxon>
        <taxon>Dothideomycetes</taxon>
        <taxon>Pleosporomycetidae</taxon>
        <taxon>Pleosporales</taxon>
        <taxon>Pleosporineae</taxon>
        <taxon>Didymellaceae</taxon>
        <taxon>Macroventuria</taxon>
    </lineage>
</organism>
<comment type="caution">
    <text evidence="1">The sequence shown here is derived from an EMBL/GenBank/DDBJ whole genome shotgun (WGS) entry which is preliminary data.</text>
</comment>
<dbReference type="Proteomes" id="UP000799754">
    <property type="component" value="Unassembled WGS sequence"/>
</dbReference>
<proteinExistence type="predicted"/>
<evidence type="ECO:0000313" key="2">
    <source>
        <dbReference type="Proteomes" id="UP000799754"/>
    </source>
</evidence>
<protein>
    <submittedName>
        <fullName evidence="1">Ankyrin</fullName>
    </submittedName>
</protein>
<dbReference type="EMBL" id="MU006708">
    <property type="protein sequence ID" value="KAF2630009.1"/>
    <property type="molecule type" value="Genomic_DNA"/>
</dbReference>
<gene>
    <name evidence="1" type="ORF">BU25DRAFT_262893</name>
</gene>
<evidence type="ECO:0000313" key="1">
    <source>
        <dbReference type="EMBL" id="KAF2630009.1"/>
    </source>
</evidence>
<sequence length="315" mass="34121">MHATNFWSEHLRGTGDNPKLLDLATRLLTDPSSDLMEWTWVCFVLPSSVRTEQLSGSLSNSEVGQRKLLYIATLIGSSSLIHRMVERGADISETGGDCGTPLAAAIMNADPKTVKHLFERGADVNVQGGMFSNALQIACAFGNVKSVELLLEHRADPNTYGGEFRRLYSAANYEGLRPEKTVKLLLESGADPILAKHPSATPLCAAVITRDEATRKILLDAAASVDDNSLIVALLWGHLHMANILTQEGTCLEQANHHIGHPLNAAVIGGVGALKFLMEVWHVDPHMADNEGRTALHVEVYSRKSVSSGSRTPDQ</sequence>
<accession>A0ACB6S9W3</accession>
<keyword evidence="2" id="KW-1185">Reference proteome</keyword>
<name>A0ACB6S9W3_9PLEO</name>